<organism evidence="2 3">
    <name type="scientific">Pseudochelatococcus lubricantis</name>
    <dbReference type="NCBI Taxonomy" id="1538102"/>
    <lineage>
        <taxon>Bacteria</taxon>
        <taxon>Pseudomonadati</taxon>
        <taxon>Pseudomonadota</taxon>
        <taxon>Alphaproteobacteria</taxon>
        <taxon>Hyphomicrobiales</taxon>
        <taxon>Chelatococcaceae</taxon>
        <taxon>Pseudochelatococcus</taxon>
    </lineage>
</organism>
<dbReference type="Pfam" id="PF02620">
    <property type="entry name" value="YceD"/>
    <property type="match status" value="1"/>
</dbReference>
<dbReference type="InterPro" id="IPR003772">
    <property type="entry name" value="YceD"/>
</dbReference>
<dbReference type="RefSeq" id="WP_166948108.1">
    <property type="nucleotide sequence ID" value="NZ_JAASQI010000001.1"/>
</dbReference>
<gene>
    <name evidence="2" type="ORF">FHS82_000357</name>
</gene>
<protein>
    <submittedName>
        <fullName evidence="2">Uncharacterized metal-binding protein YceD (DUF177 family)</fullName>
    </submittedName>
</protein>
<comment type="caution">
    <text evidence="2">The sequence shown here is derived from an EMBL/GenBank/DDBJ whole genome shotgun (WGS) entry which is preliminary data.</text>
</comment>
<feature type="region of interest" description="Disordered" evidence="1">
    <location>
        <begin position="97"/>
        <end position="121"/>
    </location>
</feature>
<reference evidence="2 3" key="1">
    <citation type="submission" date="2020-03" db="EMBL/GenBank/DDBJ databases">
        <title>Genomic Encyclopedia of Type Strains, Phase IV (KMG-IV): sequencing the most valuable type-strain genomes for metagenomic binning, comparative biology and taxonomic classification.</title>
        <authorList>
            <person name="Goeker M."/>
        </authorList>
    </citation>
    <scope>NUCLEOTIDE SEQUENCE [LARGE SCALE GENOMIC DNA]</scope>
    <source>
        <strain evidence="2 3">DSM 103870</strain>
    </source>
</reference>
<proteinExistence type="predicted"/>
<evidence type="ECO:0000313" key="2">
    <source>
        <dbReference type="EMBL" id="NIJ56544.1"/>
    </source>
</evidence>
<sequence length="179" mass="19320">MTDTESFPLQRVFNVADLKPEGVDFTVETTPEERAALAAFLDLPAIHALTGAFHLSGNDRRVTVRGDVRAAIVQTCTVSLEPFDASVHEEVEVMFADPELPQAEPREPRDPESELDAPDDLIDGQIDLGALTAEFLALGLDPYPRKPGVEFLYDDGVAGNESPFAALSGLKQAVSGNKE</sequence>
<dbReference type="Proteomes" id="UP001429580">
    <property type="component" value="Unassembled WGS sequence"/>
</dbReference>
<keyword evidence="3" id="KW-1185">Reference proteome</keyword>
<dbReference type="EMBL" id="JAASQI010000001">
    <property type="protein sequence ID" value="NIJ56544.1"/>
    <property type="molecule type" value="Genomic_DNA"/>
</dbReference>
<name>A0ABX0UXD5_9HYPH</name>
<evidence type="ECO:0000256" key="1">
    <source>
        <dbReference type="SAM" id="MobiDB-lite"/>
    </source>
</evidence>
<accession>A0ABX0UXD5</accession>
<evidence type="ECO:0000313" key="3">
    <source>
        <dbReference type="Proteomes" id="UP001429580"/>
    </source>
</evidence>